<dbReference type="STRING" id="1245769.A0A0C7N5B2"/>
<dbReference type="AlphaFoldDB" id="A0A0C7N5B2"/>
<dbReference type="GeneID" id="34684030"/>
<dbReference type="GO" id="GO:0034272">
    <property type="term" value="C:phosphatidylinositol 3-kinase complex, class III, type II"/>
    <property type="evidence" value="ECO:0007669"/>
    <property type="project" value="EnsemblFungi"/>
</dbReference>
<dbReference type="Proteomes" id="UP000054304">
    <property type="component" value="Unassembled WGS sequence"/>
</dbReference>
<dbReference type="InterPro" id="IPR040939">
    <property type="entry name" value="Vps38"/>
</dbReference>
<proteinExistence type="predicted"/>
<gene>
    <name evidence="1" type="ORF">LALA0_S01e15324g</name>
</gene>
<dbReference type="EMBL" id="LN736360">
    <property type="protein sequence ID" value="CEP60628.1"/>
    <property type="molecule type" value="Genomic_DNA"/>
</dbReference>
<dbReference type="GO" id="GO:0016236">
    <property type="term" value="P:macroautophagy"/>
    <property type="evidence" value="ECO:0007669"/>
    <property type="project" value="EnsemblFungi"/>
</dbReference>
<dbReference type="GO" id="GO:0046854">
    <property type="term" value="P:phosphatidylinositol phosphate biosynthetic process"/>
    <property type="evidence" value="ECO:0007669"/>
    <property type="project" value="EnsemblFungi"/>
</dbReference>
<reference evidence="1 2" key="1">
    <citation type="submission" date="2014-12" db="EMBL/GenBank/DDBJ databases">
        <authorList>
            <person name="Neuveglise Cecile"/>
        </authorList>
    </citation>
    <scope>NUCLEOTIDE SEQUENCE [LARGE SCALE GENOMIC DNA]</scope>
    <source>
        <strain evidence="1 2">CBS 12615</strain>
    </source>
</reference>
<dbReference type="Pfam" id="PF17649">
    <property type="entry name" value="VPS38"/>
    <property type="match status" value="1"/>
</dbReference>
<dbReference type="GO" id="GO:0045324">
    <property type="term" value="P:late endosome to vacuole transport"/>
    <property type="evidence" value="ECO:0007669"/>
    <property type="project" value="EnsemblFungi"/>
</dbReference>
<name>A0A0C7N5B2_9SACH</name>
<protein>
    <submittedName>
        <fullName evidence="1">LALA0S01e15324g1_1</fullName>
    </submittedName>
</protein>
<dbReference type="GO" id="GO:0051365">
    <property type="term" value="P:cellular response to potassium ion starvation"/>
    <property type="evidence" value="ECO:0007669"/>
    <property type="project" value="EnsemblFungi"/>
</dbReference>
<organism evidence="1 2">
    <name type="scientific">Lachancea lanzarotensis</name>
    <dbReference type="NCBI Taxonomy" id="1245769"/>
    <lineage>
        <taxon>Eukaryota</taxon>
        <taxon>Fungi</taxon>
        <taxon>Dikarya</taxon>
        <taxon>Ascomycota</taxon>
        <taxon>Saccharomycotina</taxon>
        <taxon>Saccharomycetes</taxon>
        <taxon>Saccharomycetales</taxon>
        <taxon>Saccharomycetaceae</taxon>
        <taxon>Lachancea</taxon>
    </lineage>
</organism>
<evidence type="ECO:0000313" key="2">
    <source>
        <dbReference type="Proteomes" id="UP000054304"/>
    </source>
</evidence>
<keyword evidence="2" id="KW-1185">Reference proteome</keyword>
<evidence type="ECO:0000313" key="1">
    <source>
        <dbReference type="EMBL" id="CEP60628.1"/>
    </source>
</evidence>
<dbReference type="RefSeq" id="XP_022626870.1">
    <property type="nucleotide sequence ID" value="XM_022774810.1"/>
</dbReference>
<accession>A0A0C7N5B2</accession>
<sequence length="405" mass="45964">MYLSRRRLRHLSGISIYNVSLTKDAKSELKPPYSPSIFVAIEDLHGRCLYVSEAQKRSQCGLRFEDIPALPYAMTKIKLKIVGQIPQNLLEENEDLPVWTTLATYALDLSRLSPVLSDDEGNLSPKTGNVNVPVLHFSDGVFGTPGNFEVPPKITPEPVTPKKSFTFNGVLKLNKILEYWTQMHLELQELSEKIDDLVDEKPKLLSKDALLHASESLELSIERRLNKIQSLECSKQNGSTYHLDSSTELPMNEDYGVTLSDYTSALHRLQSLEERKVSQLLIAMKGTSLCGQSGYVIPNKKHQSIYEMQLKRVEPFTALNDRDRILKNSTLGYYLLFVHILANKVFHTPLPHQLSFYGSTSLIDNALPLYLAASSTQQHLSDFDLAVERFNRNIMQVNQFLECHR</sequence>
<dbReference type="HOGENOM" id="CLU_050916_0_0_1"/>
<dbReference type="OrthoDB" id="4069826at2759"/>